<gene>
    <name evidence="2" type="ORF">FXB38_10380</name>
</gene>
<comment type="caution">
    <text evidence="2">The sequence shown here is derived from an EMBL/GenBank/DDBJ whole genome shotgun (WGS) entry which is preliminary data.</text>
</comment>
<proteinExistence type="predicted"/>
<sequence>MLKGEEETGPGPKGVLFCPSELRIARGERPRMIGALGLLKRPAIVIDRHGLVLDVNDDALKLFDDDLSIKGKRLFAADPQSRMKLDRLVNLIRLASSKPGRSTLQTVITRRQGRPVVVDAFVQGLESESEDPLPDVGALLLLTDLNEILQVSQSSVMEIFGLTPAQARLASLLVEGKSLEEIALDMTISPGTARNHLKAVFLRTGTRRQAELVSLLSRLR</sequence>
<dbReference type="OrthoDB" id="7444822at2"/>
<reference evidence="2 3" key="1">
    <citation type="submission" date="2019-08" db="EMBL/GenBank/DDBJ databases">
        <title>Bradyrhizobium hipponensis sp. nov., a rhizobium isolated from a Lupinus angustifolius root nodule in Tunisia.</title>
        <authorList>
            <person name="Off K."/>
            <person name="Rejili M."/>
            <person name="Mars M."/>
            <person name="Brachmann A."/>
            <person name="Marin M."/>
        </authorList>
    </citation>
    <scope>NUCLEOTIDE SEQUENCE [LARGE SCALE GENOMIC DNA]</scope>
    <source>
        <strain evidence="2 3">CTAW11</strain>
    </source>
</reference>
<evidence type="ECO:0000259" key="1">
    <source>
        <dbReference type="SMART" id="SM00421"/>
    </source>
</evidence>
<dbReference type="InterPro" id="IPR036388">
    <property type="entry name" value="WH-like_DNA-bd_sf"/>
</dbReference>
<dbReference type="EMBL" id="VSSR01000016">
    <property type="protein sequence ID" value="TYL85920.1"/>
    <property type="molecule type" value="Genomic_DNA"/>
</dbReference>
<dbReference type="InterPro" id="IPR000792">
    <property type="entry name" value="Tscrpt_reg_LuxR_C"/>
</dbReference>
<protein>
    <submittedName>
        <fullName evidence="2">Helix-turn-helix transcriptional regulator</fullName>
    </submittedName>
</protein>
<evidence type="ECO:0000313" key="3">
    <source>
        <dbReference type="Proteomes" id="UP000324853"/>
    </source>
</evidence>
<dbReference type="SUPFAM" id="SSF46894">
    <property type="entry name" value="C-terminal effector domain of the bipartite response regulators"/>
    <property type="match status" value="1"/>
</dbReference>
<dbReference type="AlphaFoldDB" id="A0A5S4X0N1"/>
<feature type="domain" description="HTH luxR-type" evidence="1">
    <location>
        <begin position="159"/>
        <end position="216"/>
    </location>
</feature>
<keyword evidence="3" id="KW-1185">Reference proteome</keyword>
<dbReference type="RefSeq" id="WP_148750752.1">
    <property type="nucleotide sequence ID" value="NZ_VSSR01000016.1"/>
</dbReference>
<dbReference type="GO" id="GO:0003677">
    <property type="term" value="F:DNA binding"/>
    <property type="evidence" value="ECO:0007669"/>
    <property type="project" value="InterPro"/>
</dbReference>
<evidence type="ECO:0000313" key="2">
    <source>
        <dbReference type="EMBL" id="TYL85920.1"/>
    </source>
</evidence>
<name>A0A5S4X0N1_9BRAD</name>
<dbReference type="SMART" id="SM00421">
    <property type="entry name" value="HTH_LUXR"/>
    <property type="match status" value="1"/>
</dbReference>
<dbReference type="Proteomes" id="UP000324853">
    <property type="component" value="Unassembled WGS sequence"/>
</dbReference>
<dbReference type="GO" id="GO:0006355">
    <property type="term" value="P:regulation of DNA-templated transcription"/>
    <property type="evidence" value="ECO:0007669"/>
    <property type="project" value="InterPro"/>
</dbReference>
<organism evidence="2 3">
    <name type="scientific">Bradyrhizobium cytisi</name>
    <dbReference type="NCBI Taxonomy" id="515489"/>
    <lineage>
        <taxon>Bacteria</taxon>
        <taxon>Pseudomonadati</taxon>
        <taxon>Pseudomonadota</taxon>
        <taxon>Alphaproteobacteria</taxon>
        <taxon>Hyphomicrobiales</taxon>
        <taxon>Nitrobacteraceae</taxon>
        <taxon>Bradyrhizobium</taxon>
    </lineage>
</organism>
<dbReference type="Gene3D" id="1.10.10.10">
    <property type="entry name" value="Winged helix-like DNA-binding domain superfamily/Winged helix DNA-binding domain"/>
    <property type="match status" value="1"/>
</dbReference>
<accession>A0A5S4X0N1</accession>
<dbReference type="InterPro" id="IPR016032">
    <property type="entry name" value="Sig_transdc_resp-reg_C-effctor"/>
</dbReference>